<accession>A0A545TDM5</accession>
<dbReference type="PANTHER" id="PTHR43201:SF5">
    <property type="entry name" value="MEDIUM-CHAIN ACYL-COA LIGASE ACSF2, MITOCHONDRIAL"/>
    <property type="match status" value="1"/>
</dbReference>
<comment type="caution">
    <text evidence="4">The sequence shown here is derived from an EMBL/GenBank/DDBJ whole genome shotgun (WGS) entry which is preliminary data.</text>
</comment>
<dbReference type="CDD" id="cd04433">
    <property type="entry name" value="AFD_class_I"/>
    <property type="match status" value="1"/>
</dbReference>
<sequence length="646" mass="72851">MYEVNLFSITAYTSSRGLISKTIPNGLFEIIEPGKRYCIDLENGLDLALILIEVFKKQAVSVPITPSLTEHQKQYIIEHADVDGVFFRKHGVIKYQPRTSTIKSSKDHRFIIYTSGSTGSPKGVIQNIQAVTHNAEAVSKLHQFSPNQSHATCLPLYHCNALMMSLIGCYLSNCPLVLLSSFEADTYFKLLDAEQVTTASIVPALLEQLLDSKPQWPNQLKYLITAAAPLSKDLAKRFYDQYGPKLRQGYGLSEAVNFSFVMPELTKSLFVKEYLWDYPPVGLPLEGTALKIAADGEVLVQGPNNMQGYWRNEEETQNTISENNWLHTGDIGVLRGNYLVLQGRKKEIINRGGESLHPAELEENFKEQLEISLPFIVVPTKHKALDNEVGVIIDTQNQDSDRLSPSEVTQHFMQVNKIPASVTFKTISRTSTGKPQRIKEGASIFSFQGVSHDILKILWSLKYYDRLKTNEQVSLERCLSQIIPERYRPQISELFNKIAPMKRNNLSEELIISTLKQQVLMIFELFNFPTPSFSENFLERGIVAHKDSGNKIQLGALQNVAVNQSTIDSMNKGDCLVFFSIPKKISSGLNNPIYLLLHKLGNKIASYESIMDQINEMPLNEYSLTISPLKFRRTVLAFIGVINKHE</sequence>
<dbReference type="Pfam" id="PF00501">
    <property type="entry name" value="AMP-binding"/>
    <property type="match status" value="1"/>
</dbReference>
<dbReference type="EMBL" id="VIKR01000002">
    <property type="protein sequence ID" value="TQV75324.1"/>
    <property type="molecule type" value="Genomic_DNA"/>
</dbReference>
<evidence type="ECO:0000313" key="5">
    <source>
        <dbReference type="Proteomes" id="UP000317839"/>
    </source>
</evidence>
<organism evidence="4 5">
    <name type="scientific">Aliikangiella marina</name>
    <dbReference type="NCBI Taxonomy" id="1712262"/>
    <lineage>
        <taxon>Bacteria</taxon>
        <taxon>Pseudomonadati</taxon>
        <taxon>Pseudomonadota</taxon>
        <taxon>Gammaproteobacteria</taxon>
        <taxon>Oceanospirillales</taxon>
        <taxon>Pleioneaceae</taxon>
        <taxon>Aliikangiella</taxon>
    </lineage>
</organism>
<dbReference type="PROSITE" id="PS00455">
    <property type="entry name" value="AMP_BINDING"/>
    <property type="match status" value="1"/>
</dbReference>
<dbReference type="Proteomes" id="UP000317839">
    <property type="component" value="Unassembled WGS sequence"/>
</dbReference>
<reference evidence="4 5" key="1">
    <citation type="submission" date="2019-06" db="EMBL/GenBank/DDBJ databases">
        <title>Draft genome of Aliikangiella marina GYP-15.</title>
        <authorList>
            <person name="Wang G."/>
        </authorList>
    </citation>
    <scope>NUCLEOTIDE SEQUENCE [LARGE SCALE GENOMIC DNA]</scope>
    <source>
        <strain evidence="4 5">GYP-15</strain>
    </source>
</reference>
<dbReference type="SUPFAM" id="SSF56801">
    <property type="entry name" value="Acetyl-CoA synthetase-like"/>
    <property type="match status" value="1"/>
</dbReference>
<dbReference type="PANTHER" id="PTHR43201">
    <property type="entry name" value="ACYL-COA SYNTHETASE"/>
    <property type="match status" value="1"/>
</dbReference>
<keyword evidence="5" id="KW-1185">Reference proteome</keyword>
<gene>
    <name evidence="4" type="ORF">FLL45_10345</name>
</gene>
<evidence type="ECO:0000313" key="4">
    <source>
        <dbReference type="EMBL" id="TQV75324.1"/>
    </source>
</evidence>
<feature type="domain" description="AMP-dependent synthetase/ligase" evidence="3">
    <location>
        <begin position="31"/>
        <end position="310"/>
    </location>
</feature>
<dbReference type="GO" id="GO:0031956">
    <property type="term" value="F:medium-chain fatty acid-CoA ligase activity"/>
    <property type="evidence" value="ECO:0007669"/>
    <property type="project" value="TreeGrafter"/>
</dbReference>
<dbReference type="OrthoDB" id="9766486at2"/>
<dbReference type="GO" id="GO:0006631">
    <property type="term" value="P:fatty acid metabolic process"/>
    <property type="evidence" value="ECO:0007669"/>
    <property type="project" value="TreeGrafter"/>
</dbReference>
<dbReference type="Gene3D" id="3.40.50.12780">
    <property type="entry name" value="N-terminal domain of ligase-like"/>
    <property type="match status" value="1"/>
</dbReference>
<protein>
    <submittedName>
        <fullName evidence="4">Acyl--CoA ligase</fullName>
    </submittedName>
</protein>
<dbReference type="InterPro" id="IPR020845">
    <property type="entry name" value="AMP-binding_CS"/>
</dbReference>
<dbReference type="AlphaFoldDB" id="A0A545TDM5"/>
<evidence type="ECO:0000259" key="3">
    <source>
        <dbReference type="Pfam" id="PF00501"/>
    </source>
</evidence>
<evidence type="ECO:0000256" key="2">
    <source>
        <dbReference type="ARBA" id="ARBA00022598"/>
    </source>
</evidence>
<proteinExistence type="inferred from homology"/>
<name>A0A545TDM5_9GAMM</name>
<evidence type="ECO:0000256" key="1">
    <source>
        <dbReference type="ARBA" id="ARBA00006432"/>
    </source>
</evidence>
<dbReference type="Gene3D" id="3.30.300.30">
    <property type="match status" value="1"/>
</dbReference>
<comment type="similarity">
    <text evidence="1">Belongs to the ATP-dependent AMP-binding enzyme family.</text>
</comment>
<dbReference type="InterPro" id="IPR000873">
    <property type="entry name" value="AMP-dep_synth/lig_dom"/>
</dbReference>
<keyword evidence="2 4" id="KW-0436">Ligase</keyword>
<dbReference type="InterPro" id="IPR042099">
    <property type="entry name" value="ANL_N_sf"/>
</dbReference>
<dbReference type="InterPro" id="IPR045851">
    <property type="entry name" value="AMP-bd_C_sf"/>
</dbReference>